<keyword evidence="1" id="KW-0812">Transmembrane</keyword>
<keyword evidence="1" id="KW-0472">Membrane</keyword>
<sequence length="166" mass="18579">MKLSRLKKYYYLRVQRLKGDPKVLARGAAIGFFIGITPTVPLHTVIILALCTLTKSSVISGLLASWIISNPLTLIPTYYLCLKIGNTIMPYTVNWSTIQQTLDSILNAPSWTHSLQHLSGLGFEMIIVMLTGGIILGLPVALIGYLVTFKLFIVIRRKRKEKQILH</sequence>
<reference evidence="3 4" key="1">
    <citation type="submission" date="2020-08" db="EMBL/GenBank/DDBJ databases">
        <title>Bridging the membrane lipid divide: bacteria of the FCB group superphylum have the potential to synthesize archaeal ether lipids.</title>
        <authorList>
            <person name="Villanueva L."/>
            <person name="Von Meijenfeldt F.A.B."/>
            <person name="Westbye A.B."/>
            <person name="Yadav S."/>
            <person name="Hopmans E.C."/>
            <person name="Dutilh B.E."/>
            <person name="Sinninghe Damste J.S."/>
        </authorList>
    </citation>
    <scope>NUCLEOTIDE SEQUENCE [LARGE SCALE GENOMIC DNA]</scope>
    <source>
        <strain evidence="3">NIOZ-UU81</strain>
    </source>
</reference>
<evidence type="ECO:0000259" key="2">
    <source>
        <dbReference type="Pfam" id="PF09835"/>
    </source>
</evidence>
<proteinExistence type="predicted"/>
<name>A0A8J6N6W0_9BACT</name>
<feature type="transmembrane region" description="Helical" evidence="1">
    <location>
        <begin position="125"/>
        <end position="153"/>
    </location>
</feature>
<accession>A0A8J6N6W0</accession>
<feature type="domain" description="DUF2062" evidence="2">
    <location>
        <begin position="5"/>
        <end position="160"/>
    </location>
</feature>
<evidence type="ECO:0000256" key="1">
    <source>
        <dbReference type="SAM" id="Phobius"/>
    </source>
</evidence>
<dbReference type="EMBL" id="JACNLK010000013">
    <property type="protein sequence ID" value="MBC8207752.1"/>
    <property type="molecule type" value="Genomic_DNA"/>
</dbReference>
<dbReference type="InterPro" id="IPR018639">
    <property type="entry name" value="DUF2062"/>
</dbReference>
<organism evidence="3 4">
    <name type="scientific">Candidatus Desulfatifera sulfidica</name>
    <dbReference type="NCBI Taxonomy" id="2841691"/>
    <lineage>
        <taxon>Bacteria</taxon>
        <taxon>Pseudomonadati</taxon>
        <taxon>Thermodesulfobacteriota</taxon>
        <taxon>Desulfobulbia</taxon>
        <taxon>Desulfobulbales</taxon>
        <taxon>Desulfobulbaceae</taxon>
        <taxon>Candidatus Desulfatifera</taxon>
    </lineage>
</organism>
<gene>
    <name evidence="3" type="ORF">H8E79_01105</name>
</gene>
<dbReference type="Pfam" id="PF09835">
    <property type="entry name" value="DUF2062"/>
    <property type="match status" value="1"/>
</dbReference>
<dbReference type="PANTHER" id="PTHR40547">
    <property type="entry name" value="SLL0298 PROTEIN"/>
    <property type="match status" value="1"/>
</dbReference>
<dbReference type="Proteomes" id="UP000599024">
    <property type="component" value="Unassembled WGS sequence"/>
</dbReference>
<dbReference type="AlphaFoldDB" id="A0A8J6N6W0"/>
<comment type="caution">
    <text evidence="3">The sequence shown here is derived from an EMBL/GenBank/DDBJ whole genome shotgun (WGS) entry which is preliminary data.</text>
</comment>
<dbReference type="PANTHER" id="PTHR40547:SF1">
    <property type="entry name" value="SLL0298 PROTEIN"/>
    <property type="match status" value="1"/>
</dbReference>
<evidence type="ECO:0000313" key="4">
    <source>
        <dbReference type="Proteomes" id="UP000599024"/>
    </source>
</evidence>
<evidence type="ECO:0000313" key="3">
    <source>
        <dbReference type="EMBL" id="MBC8207752.1"/>
    </source>
</evidence>
<protein>
    <submittedName>
        <fullName evidence="3">DUF2062 domain-containing protein</fullName>
    </submittedName>
</protein>
<keyword evidence="1" id="KW-1133">Transmembrane helix</keyword>
<feature type="transmembrane region" description="Helical" evidence="1">
    <location>
        <begin position="23"/>
        <end position="50"/>
    </location>
</feature>